<protein>
    <submittedName>
        <fullName evidence="2">Uncharacterized protein</fullName>
    </submittedName>
</protein>
<dbReference type="AlphaFoldDB" id="A0A7G9GIP6"/>
<evidence type="ECO:0000313" key="3">
    <source>
        <dbReference type="Proteomes" id="UP000515856"/>
    </source>
</evidence>
<proteinExistence type="predicted"/>
<feature type="transmembrane region" description="Helical" evidence="1">
    <location>
        <begin position="7"/>
        <end position="33"/>
    </location>
</feature>
<evidence type="ECO:0000256" key="1">
    <source>
        <dbReference type="SAM" id="Phobius"/>
    </source>
</evidence>
<accession>A0A7G9GIP6</accession>
<name>A0A7G9GIP6_9FIRM</name>
<organism evidence="2 3">
    <name type="scientific">[Eubacterium] hominis</name>
    <dbReference type="NCBI Taxonomy" id="2764325"/>
    <lineage>
        <taxon>Bacteria</taxon>
        <taxon>Bacillati</taxon>
        <taxon>Bacillota</taxon>
        <taxon>Erysipelotrichia</taxon>
        <taxon>Erysipelotrichales</taxon>
        <taxon>Erysipelotrichaceae</taxon>
        <taxon>Amedibacillus</taxon>
    </lineage>
</organism>
<evidence type="ECO:0000313" key="2">
    <source>
        <dbReference type="EMBL" id="QNM10678.1"/>
    </source>
</evidence>
<dbReference type="Proteomes" id="UP000515856">
    <property type="component" value="Chromosome"/>
</dbReference>
<dbReference type="EMBL" id="CP060636">
    <property type="protein sequence ID" value="QNM10678.1"/>
    <property type="molecule type" value="Genomic_DNA"/>
</dbReference>
<reference evidence="2 3" key="1">
    <citation type="submission" date="2020-08" db="EMBL/GenBank/DDBJ databases">
        <authorList>
            <person name="Liu C."/>
            <person name="Sun Q."/>
        </authorList>
    </citation>
    <scope>NUCLEOTIDE SEQUENCE [LARGE SCALE GENOMIC DNA]</scope>
    <source>
        <strain evidence="2 3">NSJ-61</strain>
    </source>
</reference>
<dbReference type="KEGG" id="ehn:H9Q80_10265"/>
<keyword evidence="1" id="KW-0472">Membrane</keyword>
<sequence>MKHKGRIIKIIISVFTGICVLLIVAIAGIAIYISSSINHYYHDAGQVACSMVSDTYGIHVKDHMTCTREDDNDGNLYAIRVMDENMNYLYFTKNTSYENILTSKHHKKDCIKTETIPYHQHDLKIQYFAYDGTKSADNGETLALLSIYAVFDYLIDDVHVYSSYIGVSTDFPGKVEDMKEGSYEHTLQKQITDILDNVMD</sequence>
<gene>
    <name evidence="2" type="ORF">H9Q80_10265</name>
</gene>
<dbReference type="RefSeq" id="WP_117454702.1">
    <property type="nucleotide sequence ID" value="NZ_CP060636.1"/>
</dbReference>
<keyword evidence="3" id="KW-1185">Reference proteome</keyword>
<keyword evidence="1" id="KW-1133">Transmembrane helix</keyword>
<keyword evidence="1" id="KW-0812">Transmembrane</keyword>